<protein>
    <submittedName>
        <fullName evidence="11">Uncharacterized protein</fullName>
    </submittedName>
</protein>
<dbReference type="InterPro" id="IPR003439">
    <property type="entry name" value="ABC_transporter-like_ATP-bd"/>
</dbReference>
<feature type="transmembrane region" description="Helical" evidence="8">
    <location>
        <begin position="96"/>
        <end position="117"/>
    </location>
</feature>
<dbReference type="GO" id="GO:0090374">
    <property type="term" value="P:oligopeptide export from mitochondrion"/>
    <property type="evidence" value="ECO:0007669"/>
    <property type="project" value="TreeGrafter"/>
</dbReference>
<feature type="transmembrane region" description="Helical" evidence="8">
    <location>
        <begin position="280"/>
        <end position="304"/>
    </location>
</feature>
<dbReference type="PROSITE" id="PS50893">
    <property type="entry name" value="ABC_TRANSPORTER_2"/>
    <property type="match status" value="1"/>
</dbReference>
<dbReference type="OMA" id="MTWLGER"/>
<dbReference type="InterPro" id="IPR011527">
    <property type="entry name" value="ABC1_TM_dom"/>
</dbReference>
<keyword evidence="4" id="KW-0547">Nucleotide-binding</keyword>
<evidence type="ECO:0000256" key="7">
    <source>
        <dbReference type="ARBA" id="ARBA00023136"/>
    </source>
</evidence>
<feature type="transmembrane region" description="Helical" evidence="8">
    <location>
        <begin position="198"/>
        <end position="215"/>
    </location>
</feature>
<keyword evidence="2" id="KW-0813">Transport</keyword>
<feature type="transmembrane region" description="Helical" evidence="8">
    <location>
        <begin position="316"/>
        <end position="343"/>
    </location>
</feature>
<dbReference type="GO" id="GO:0005524">
    <property type="term" value="F:ATP binding"/>
    <property type="evidence" value="ECO:0007669"/>
    <property type="project" value="UniProtKB-KW"/>
</dbReference>
<dbReference type="Pfam" id="PF00005">
    <property type="entry name" value="ABC_tran"/>
    <property type="match status" value="1"/>
</dbReference>
<evidence type="ECO:0000256" key="2">
    <source>
        <dbReference type="ARBA" id="ARBA00022448"/>
    </source>
</evidence>
<comment type="caution">
    <text evidence="11">The sequence shown here is derived from an EMBL/GenBank/DDBJ whole genome shotgun (WGS) entry which is preliminary data.</text>
</comment>
<dbReference type="InterPro" id="IPR039421">
    <property type="entry name" value="Type_1_exporter"/>
</dbReference>
<dbReference type="Pfam" id="PF00664">
    <property type="entry name" value="ABC_membrane"/>
    <property type="match status" value="1"/>
</dbReference>
<keyword evidence="7 8" id="KW-0472">Membrane</keyword>
<evidence type="ECO:0000259" key="10">
    <source>
        <dbReference type="PROSITE" id="PS50929"/>
    </source>
</evidence>
<gene>
    <name evidence="11" type="ORF">PPRIM_AZ9-3.1.T0630029</name>
</gene>
<dbReference type="PROSITE" id="PS00211">
    <property type="entry name" value="ABC_TRANSPORTER_1"/>
    <property type="match status" value="1"/>
</dbReference>
<dbReference type="CDD" id="cd18557">
    <property type="entry name" value="ABC_6TM_TAP_ABCB8_10_like"/>
    <property type="match status" value="1"/>
</dbReference>
<dbReference type="FunFam" id="1.20.1560.10:FF:000215">
    <property type="entry name" value="ABC transporter B family member 4"/>
    <property type="match status" value="1"/>
</dbReference>
<name>A0A8S1MT97_PARPR</name>
<dbReference type="GO" id="GO:0016887">
    <property type="term" value="F:ATP hydrolysis activity"/>
    <property type="evidence" value="ECO:0007669"/>
    <property type="project" value="InterPro"/>
</dbReference>
<comment type="subcellular location">
    <subcellularLocation>
        <location evidence="1">Membrane</location>
        <topology evidence="1">Multi-pass membrane protein</topology>
    </subcellularLocation>
</comment>
<evidence type="ECO:0000256" key="5">
    <source>
        <dbReference type="ARBA" id="ARBA00022840"/>
    </source>
</evidence>
<evidence type="ECO:0000313" key="11">
    <source>
        <dbReference type="EMBL" id="CAD8079975.1"/>
    </source>
</evidence>
<evidence type="ECO:0000256" key="4">
    <source>
        <dbReference type="ARBA" id="ARBA00022741"/>
    </source>
</evidence>
<feature type="transmembrane region" description="Helical" evidence="8">
    <location>
        <begin position="54"/>
        <end position="76"/>
    </location>
</feature>
<keyword evidence="3 8" id="KW-0812">Transmembrane</keyword>
<evidence type="ECO:0000256" key="3">
    <source>
        <dbReference type="ARBA" id="ARBA00022692"/>
    </source>
</evidence>
<reference evidence="11" key="1">
    <citation type="submission" date="2021-01" db="EMBL/GenBank/DDBJ databases">
        <authorList>
            <consortium name="Genoscope - CEA"/>
            <person name="William W."/>
        </authorList>
    </citation>
    <scope>NUCLEOTIDE SEQUENCE</scope>
</reference>
<dbReference type="Proteomes" id="UP000688137">
    <property type="component" value="Unassembled WGS sequence"/>
</dbReference>
<dbReference type="PIRSF" id="PIRSF002773">
    <property type="entry name" value="ABC_prm/ATPase_B"/>
    <property type="match status" value="1"/>
</dbReference>
<dbReference type="InterPro" id="IPR003593">
    <property type="entry name" value="AAA+_ATPase"/>
</dbReference>
<dbReference type="PANTHER" id="PTHR43394:SF1">
    <property type="entry name" value="ATP-BINDING CASSETTE SUB-FAMILY B MEMBER 10, MITOCHONDRIAL"/>
    <property type="match status" value="1"/>
</dbReference>
<keyword evidence="12" id="KW-1185">Reference proteome</keyword>
<dbReference type="GO" id="GO:0015421">
    <property type="term" value="F:ABC-type oligopeptide transporter activity"/>
    <property type="evidence" value="ECO:0007669"/>
    <property type="project" value="TreeGrafter"/>
</dbReference>
<feature type="domain" description="ABC transmembrane type-1" evidence="10">
    <location>
        <begin position="57"/>
        <end position="339"/>
    </location>
</feature>
<dbReference type="InterPro" id="IPR017871">
    <property type="entry name" value="ABC_transporter-like_CS"/>
</dbReference>
<evidence type="ECO:0000256" key="1">
    <source>
        <dbReference type="ARBA" id="ARBA00004141"/>
    </source>
</evidence>
<feature type="domain" description="ABC transporter" evidence="9">
    <location>
        <begin position="371"/>
        <end position="612"/>
    </location>
</feature>
<proteinExistence type="predicted"/>
<evidence type="ECO:0000259" key="9">
    <source>
        <dbReference type="PROSITE" id="PS50893"/>
    </source>
</evidence>
<keyword evidence="6 8" id="KW-1133">Transmembrane helix</keyword>
<evidence type="ECO:0000313" key="12">
    <source>
        <dbReference type="Proteomes" id="UP000688137"/>
    </source>
</evidence>
<organism evidence="11 12">
    <name type="scientific">Paramecium primaurelia</name>
    <dbReference type="NCBI Taxonomy" id="5886"/>
    <lineage>
        <taxon>Eukaryota</taxon>
        <taxon>Sar</taxon>
        <taxon>Alveolata</taxon>
        <taxon>Ciliophora</taxon>
        <taxon>Intramacronucleata</taxon>
        <taxon>Oligohymenophorea</taxon>
        <taxon>Peniculida</taxon>
        <taxon>Parameciidae</taxon>
        <taxon>Paramecium</taxon>
    </lineage>
</organism>
<dbReference type="PANTHER" id="PTHR43394">
    <property type="entry name" value="ATP-DEPENDENT PERMEASE MDL1, MITOCHONDRIAL"/>
    <property type="match status" value="1"/>
</dbReference>
<dbReference type="SMART" id="SM00382">
    <property type="entry name" value="AAA"/>
    <property type="match status" value="1"/>
</dbReference>
<dbReference type="AlphaFoldDB" id="A0A8S1MT97"/>
<dbReference type="FunFam" id="3.40.50.300:FF:000218">
    <property type="entry name" value="Multidrug ABC transporter ATP-binding protein"/>
    <property type="match status" value="1"/>
</dbReference>
<dbReference type="PROSITE" id="PS50929">
    <property type="entry name" value="ABC_TM1F"/>
    <property type="match status" value="1"/>
</dbReference>
<dbReference type="EMBL" id="CAJJDM010000064">
    <property type="protein sequence ID" value="CAD8079975.1"/>
    <property type="molecule type" value="Genomic_DNA"/>
</dbReference>
<keyword evidence="5" id="KW-0067">ATP-binding</keyword>
<evidence type="ECO:0000256" key="6">
    <source>
        <dbReference type="ARBA" id="ARBA00022989"/>
    </source>
</evidence>
<accession>A0A8S1MT97</accession>
<evidence type="ECO:0000256" key="8">
    <source>
        <dbReference type="SAM" id="Phobius"/>
    </source>
</evidence>
<dbReference type="GO" id="GO:0005743">
    <property type="term" value="C:mitochondrial inner membrane"/>
    <property type="evidence" value="ECO:0007669"/>
    <property type="project" value="TreeGrafter"/>
</dbReference>
<sequence>MNKIQKKMNFDADYQKIQEEKKSRTAIETEISIENKPKRSNFLRLLGYSWKHKLLLFLGNFGLLITSLSMVALPYLTGQMIDSITKSDGKEDLNNLTFYFIILTIISAIFTFVRAYAYNILGEKITFDLRNELFQKLITKDIEFYDTNRSGELISRLSSDISVINKGANDSISMILKNAVQFIGSLILLWFISWNLTLVLFCVIPPFTIIVILFVRSYKKLTKEYQQAVAASTQIASEVLGNMRIVRSFSTEEKERSQYKNATSTVYGIGNKIAILGSQFMSIGILLGYAVILAILYYGGSLVIEDKLTIGDLSSFVLYTLTMTISILAVSGFMNQIISAAAVSEKIFSIMDHPVKIQNGSLDAQHITGEITLKNVTFQYPTKSNVTTLKSIDLEIKKGEVVALVGQSGSGKSTIVQLLERFYDTNEGQILFDNIDIKEYNQQKLHQTIGFVAQEPTLFSGTLKENITYGVSTYTQEDIDNAMKLANAYEFVSNKSIFPDGLDTIVGERGVKLSGGQKQRIAIARALIKNPKILIFDEATSALDSESEFQVQTAIDGLVSTGQKTIIIIAHRLSTIINSNKIVVIQNGEIVEQGRHQDLIEKNGIYKQLIERQLT</sequence>